<dbReference type="InterPro" id="IPR036909">
    <property type="entry name" value="Cyt_c-like_dom_sf"/>
</dbReference>
<dbReference type="PANTHER" id="PTHR35008">
    <property type="entry name" value="BLL4482 PROTEIN-RELATED"/>
    <property type="match status" value="1"/>
</dbReference>
<gene>
    <name evidence="1" type="ORF">GJV18_11475</name>
</gene>
<evidence type="ECO:0000313" key="2">
    <source>
        <dbReference type="Proteomes" id="UP000429555"/>
    </source>
</evidence>
<dbReference type="InterPro" id="IPR051459">
    <property type="entry name" value="Cytochrome_c-type_DH"/>
</dbReference>
<proteinExistence type="predicted"/>
<evidence type="ECO:0000313" key="1">
    <source>
        <dbReference type="EMBL" id="MVW75937.1"/>
    </source>
</evidence>
<dbReference type="SUPFAM" id="SSF46626">
    <property type="entry name" value="Cytochrome c"/>
    <property type="match status" value="1"/>
</dbReference>
<protein>
    <submittedName>
        <fullName evidence="1">Cytochrome C</fullName>
    </submittedName>
</protein>
<dbReference type="RefSeq" id="WP_160345524.1">
    <property type="nucleotide sequence ID" value="NZ_WKJZ01000001.1"/>
</dbReference>
<dbReference type="Proteomes" id="UP000429555">
    <property type="component" value="Unassembled WGS sequence"/>
</dbReference>
<sequence>MTLNDGTYRWASLWLLLLILVATASLDSAIAEEQPVSAEIQRGRYLVMTSGCNDCHTPGYPEAAGQVDEQLWLTGTALGWRGPWGTTYASNLRQVVQRVDEQQWLSHARNSWRPPMPWFNLRDMADADLLAIYRYIRHLGEAGGAAPAYVPPDQEPAGVYVQFPPAP</sequence>
<organism evidence="1 2">
    <name type="scientific">Pseudomonas xionganensis</name>
    <dbReference type="NCBI Taxonomy" id="2654845"/>
    <lineage>
        <taxon>Bacteria</taxon>
        <taxon>Pseudomonadati</taxon>
        <taxon>Pseudomonadota</taxon>
        <taxon>Gammaproteobacteria</taxon>
        <taxon>Pseudomonadales</taxon>
        <taxon>Pseudomonadaceae</taxon>
        <taxon>Pseudomonas</taxon>
    </lineage>
</organism>
<keyword evidence="2" id="KW-1185">Reference proteome</keyword>
<dbReference type="EMBL" id="WKJZ01000001">
    <property type="protein sequence ID" value="MVW75937.1"/>
    <property type="molecule type" value="Genomic_DNA"/>
</dbReference>
<accession>A0A6I4KV40</accession>
<dbReference type="AlphaFoldDB" id="A0A6I4KV40"/>
<dbReference type="GO" id="GO:0020037">
    <property type="term" value="F:heme binding"/>
    <property type="evidence" value="ECO:0007669"/>
    <property type="project" value="InterPro"/>
</dbReference>
<dbReference type="Gene3D" id="1.10.760.10">
    <property type="entry name" value="Cytochrome c-like domain"/>
    <property type="match status" value="1"/>
</dbReference>
<reference evidence="1 2" key="1">
    <citation type="submission" date="2019-11" db="EMBL/GenBank/DDBJ databases">
        <title>Pseudomonas flavidum sp. nov., isolated from Baiyang Lake.</title>
        <authorList>
            <person name="Zhao Y."/>
        </authorList>
    </citation>
    <scope>NUCLEOTIDE SEQUENCE [LARGE SCALE GENOMIC DNA]</scope>
    <source>
        <strain evidence="2">R-22-3 w-18</strain>
    </source>
</reference>
<dbReference type="GO" id="GO:0009055">
    <property type="term" value="F:electron transfer activity"/>
    <property type="evidence" value="ECO:0007669"/>
    <property type="project" value="InterPro"/>
</dbReference>
<name>A0A6I4KV40_9PSED</name>
<dbReference type="PANTHER" id="PTHR35008:SF8">
    <property type="entry name" value="ALCOHOL DEHYDROGENASE CYTOCHROME C SUBUNIT"/>
    <property type="match status" value="1"/>
</dbReference>
<comment type="caution">
    <text evidence="1">The sequence shown here is derived from an EMBL/GenBank/DDBJ whole genome shotgun (WGS) entry which is preliminary data.</text>
</comment>